<dbReference type="SUPFAM" id="SSF55874">
    <property type="entry name" value="ATPase domain of HSP90 chaperone/DNA topoisomerase II/histidine kinase"/>
    <property type="match status" value="1"/>
</dbReference>
<reference evidence="4" key="1">
    <citation type="journal article" date="2017" name="Proc. Natl. Acad. Sci. U.S.A.">
        <title>Simulation of Deepwater Horizon oil plume reveals substrate specialization within a complex community of hydrocarbon-degraders.</title>
        <authorList>
            <person name="Hu P."/>
            <person name="Dubinsky E.A."/>
            <person name="Probst A.J."/>
            <person name="Wang J."/>
            <person name="Sieber C.M.K."/>
            <person name="Tom L.M."/>
            <person name="Gardinali P."/>
            <person name="Banfield J.F."/>
            <person name="Atlas R.M."/>
            <person name="Andersen G.L."/>
        </authorList>
    </citation>
    <scope>NUCLEOTIDE SEQUENCE [LARGE SCALE GENOMIC DNA]</scope>
</reference>
<evidence type="ECO:0000259" key="2">
    <source>
        <dbReference type="Pfam" id="PF14501"/>
    </source>
</evidence>
<evidence type="ECO:0000256" key="1">
    <source>
        <dbReference type="SAM" id="Phobius"/>
    </source>
</evidence>
<evidence type="ECO:0000313" key="3">
    <source>
        <dbReference type="EMBL" id="OUR99587.1"/>
    </source>
</evidence>
<feature type="transmembrane region" description="Helical" evidence="1">
    <location>
        <begin position="153"/>
        <end position="172"/>
    </location>
</feature>
<dbReference type="InterPro" id="IPR032834">
    <property type="entry name" value="NatK-like_C"/>
</dbReference>
<feature type="transmembrane region" description="Helical" evidence="1">
    <location>
        <begin position="21"/>
        <end position="41"/>
    </location>
</feature>
<organism evidence="3 4">
    <name type="scientific">Halobacteriovorax marinus</name>
    <dbReference type="NCBI Taxonomy" id="97084"/>
    <lineage>
        <taxon>Bacteria</taxon>
        <taxon>Pseudomonadati</taxon>
        <taxon>Bdellovibrionota</taxon>
        <taxon>Bacteriovoracia</taxon>
        <taxon>Bacteriovoracales</taxon>
        <taxon>Halobacteriovoraceae</taxon>
        <taxon>Halobacteriovorax</taxon>
    </lineage>
</organism>
<evidence type="ECO:0000313" key="4">
    <source>
        <dbReference type="Proteomes" id="UP000196531"/>
    </source>
</evidence>
<comment type="caution">
    <text evidence="3">The sequence shown here is derived from an EMBL/GenBank/DDBJ whole genome shotgun (WGS) entry which is preliminary data.</text>
</comment>
<feature type="transmembrane region" description="Helical" evidence="1">
    <location>
        <begin position="47"/>
        <end position="65"/>
    </location>
</feature>
<gene>
    <name evidence="3" type="ORF">A9Q84_00780</name>
</gene>
<dbReference type="AlphaFoldDB" id="A0A1Y5FIA4"/>
<accession>A0A1Y5FIA4</accession>
<dbReference type="Pfam" id="PF14501">
    <property type="entry name" value="HATPase_c_5"/>
    <property type="match status" value="1"/>
</dbReference>
<feature type="transmembrane region" description="Helical" evidence="1">
    <location>
        <begin position="97"/>
        <end position="115"/>
    </location>
</feature>
<proteinExistence type="predicted"/>
<keyword evidence="1" id="KW-0472">Membrane</keyword>
<dbReference type="Gene3D" id="3.30.565.10">
    <property type="entry name" value="Histidine kinase-like ATPase, C-terminal domain"/>
    <property type="match status" value="1"/>
</dbReference>
<name>A0A1Y5FIA4_9BACT</name>
<feature type="domain" description="Sensor histidine kinase NatK-like C-terminal" evidence="2">
    <location>
        <begin position="286"/>
        <end position="389"/>
    </location>
</feature>
<dbReference type="Proteomes" id="UP000196531">
    <property type="component" value="Unassembled WGS sequence"/>
</dbReference>
<keyword evidence="1" id="KW-1133">Transmembrane helix</keyword>
<protein>
    <recommendedName>
        <fullName evidence="2">Sensor histidine kinase NatK-like C-terminal domain-containing protein</fullName>
    </recommendedName>
</protein>
<feature type="transmembrane region" description="Helical" evidence="1">
    <location>
        <begin position="74"/>
        <end position="91"/>
    </location>
</feature>
<keyword evidence="1" id="KW-0812">Transmembrane</keyword>
<dbReference type="EMBL" id="MAAO01000002">
    <property type="protein sequence ID" value="OUR99587.1"/>
    <property type="molecule type" value="Genomic_DNA"/>
</dbReference>
<feature type="transmembrane region" description="Helical" evidence="1">
    <location>
        <begin position="122"/>
        <end position="141"/>
    </location>
</feature>
<sequence length="395" mass="44885">MTSISQSLYVQKEFSKLFKMVIYISISNLMIMVWDVLGLGAELTLSYLSMKALFIISPILCVYLYKVIPSFRNLAQPIIAIIYFLYCYYYTANLNYSYYTAFIQFFMGIVVFFRFSKKSFLISYGIGLILVYCAVQSLQGGRSVADFVELSEIIYGAILPIYFISFVVFFTIKNAELEDDMKSLFFQEIGKNVGFLIHEIKQPIKELMNTTNPNSESVESLNELLETANIIWPSQDQSAVLHTGDVQTNDLISEVLNSYKKYLNYIDVEIIVDPQIPKLYTNKAILKIIIKNIIKNALEEIVNDDLKNSVIKISFTRNQKNLYFVISNSIKVGKKVPLKKIFDAGFSGKNGAANKGIGLFITKQLAQRITCSLEATQTHDTFSMELSFPSSIMLS</sequence>
<dbReference type="InterPro" id="IPR036890">
    <property type="entry name" value="HATPase_C_sf"/>
</dbReference>